<dbReference type="AlphaFoldDB" id="A0A328Z8R3"/>
<dbReference type="EMBL" id="QLTA01000029">
    <property type="protein sequence ID" value="RAR78646.1"/>
    <property type="molecule type" value="Genomic_DNA"/>
</dbReference>
<evidence type="ECO:0000259" key="2">
    <source>
        <dbReference type="Pfam" id="PF00144"/>
    </source>
</evidence>
<dbReference type="Gene3D" id="3.40.710.10">
    <property type="entry name" value="DD-peptidase/beta-lactamase superfamily"/>
    <property type="match status" value="1"/>
</dbReference>
<reference evidence="3 4" key="1">
    <citation type="submission" date="2018-06" db="EMBL/GenBank/DDBJ databases">
        <title>Genomic Encyclopedia of Archaeal and Bacterial Type Strains, Phase II (KMG-II): from individual species to whole genera.</title>
        <authorList>
            <person name="Goeker M."/>
        </authorList>
    </citation>
    <scope>NUCLEOTIDE SEQUENCE [LARGE SCALE GENOMIC DNA]</scope>
    <source>
        <strain evidence="3 4">CFPB 3232</strain>
    </source>
</reference>
<dbReference type="InterPro" id="IPR050789">
    <property type="entry name" value="Diverse_Enzym_Activities"/>
</dbReference>
<dbReference type="InterPro" id="IPR001466">
    <property type="entry name" value="Beta-lactam-related"/>
</dbReference>
<feature type="signal peptide" evidence="1">
    <location>
        <begin position="1"/>
        <end position="33"/>
    </location>
</feature>
<evidence type="ECO:0000313" key="3">
    <source>
        <dbReference type="EMBL" id="RAR78646.1"/>
    </source>
</evidence>
<comment type="caution">
    <text evidence="3">The sequence shown here is derived from an EMBL/GenBank/DDBJ whole genome shotgun (WGS) entry which is preliminary data.</text>
</comment>
<dbReference type="PANTHER" id="PTHR43283:SF18">
    <property type="match status" value="1"/>
</dbReference>
<organism evidence="3 4">
    <name type="scientific">Paracidovorax anthurii</name>
    <dbReference type="NCBI Taxonomy" id="78229"/>
    <lineage>
        <taxon>Bacteria</taxon>
        <taxon>Pseudomonadati</taxon>
        <taxon>Pseudomonadota</taxon>
        <taxon>Betaproteobacteria</taxon>
        <taxon>Burkholderiales</taxon>
        <taxon>Comamonadaceae</taxon>
        <taxon>Paracidovorax</taxon>
    </lineage>
</organism>
<dbReference type="Pfam" id="PF00144">
    <property type="entry name" value="Beta-lactamase"/>
    <property type="match status" value="1"/>
</dbReference>
<dbReference type="InterPro" id="IPR012338">
    <property type="entry name" value="Beta-lactam/transpept-like"/>
</dbReference>
<proteinExistence type="predicted"/>
<dbReference type="PANTHER" id="PTHR43283">
    <property type="entry name" value="BETA-LACTAMASE-RELATED"/>
    <property type="match status" value="1"/>
</dbReference>
<protein>
    <submittedName>
        <fullName evidence="3">CubicO group peptidase (Beta-lactamase class C family)</fullName>
    </submittedName>
</protein>
<dbReference type="PROSITE" id="PS51257">
    <property type="entry name" value="PROKAR_LIPOPROTEIN"/>
    <property type="match status" value="1"/>
</dbReference>
<keyword evidence="4" id="KW-1185">Reference proteome</keyword>
<dbReference type="OrthoDB" id="9801061at2"/>
<feature type="domain" description="Beta-lactamase-related" evidence="2">
    <location>
        <begin position="44"/>
        <end position="345"/>
    </location>
</feature>
<evidence type="ECO:0000313" key="4">
    <source>
        <dbReference type="Proteomes" id="UP000248856"/>
    </source>
</evidence>
<gene>
    <name evidence="3" type="ORF">AX018_102921</name>
</gene>
<accession>A0A328Z8R3</accession>
<sequence>MIRYKTSAVRGFGRFAGLAALVLMAACASPPYAAPGTAAPAEQLQHLAQRHHVCGAAVAVIRQRELQTVSTASGCDPALEVQPDSVFQAASLSKPVFAYAVLKLVRQGRLALDAPVLQYLPQGYRHAFDPLQPGPAAQTDEVTDPRLQAVTVRMLLQHTAGLPNWASGPLRFESTPGTRWAYSGEGYVLLQRAVETVMGRPLDEVMQEQVFAPLGMGHSSYRWTPQVGEHLLPGTKANGAPRKEVPLRQPVAAFSLYTSVGDYARFLVALLRDEALLAKTVESPVDVDPHLNLSWGLGWGMERSTAGVHLWQWGNNPGYRAFVMALPGSGDGLVMLTNSDGGLKLAEPLVQATLPGEHKVFQSPFLTAGVLDTLCDVLRVCL</sequence>
<feature type="chain" id="PRO_5016437613" evidence="1">
    <location>
        <begin position="34"/>
        <end position="382"/>
    </location>
</feature>
<evidence type="ECO:0000256" key="1">
    <source>
        <dbReference type="SAM" id="SignalP"/>
    </source>
</evidence>
<name>A0A328Z8R3_9BURK</name>
<dbReference type="RefSeq" id="WP_111878331.1">
    <property type="nucleotide sequence ID" value="NZ_CBCSGC010000141.1"/>
</dbReference>
<dbReference type="SUPFAM" id="SSF56601">
    <property type="entry name" value="beta-lactamase/transpeptidase-like"/>
    <property type="match status" value="1"/>
</dbReference>
<keyword evidence="1" id="KW-0732">Signal</keyword>
<dbReference type="Proteomes" id="UP000248856">
    <property type="component" value="Unassembled WGS sequence"/>
</dbReference>